<dbReference type="GO" id="GO:0045121">
    <property type="term" value="C:membrane raft"/>
    <property type="evidence" value="ECO:0007669"/>
    <property type="project" value="TreeGrafter"/>
</dbReference>
<protein>
    <recommendedName>
        <fullName evidence="4">CUB-like domain-containing protein</fullName>
    </recommendedName>
</protein>
<dbReference type="AlphaFoldDB" id="E3N5W4"/>
<dbReference type="EMBL" id="DS268534">
    <property type="protein sequence ID" value="EFO87346.1"/>
    <property type="molecule type" value="Genomic_DNA"/>
</dbReference>
<evidence type="ECO:0000313" key="3">
    <source>
        <dbReference type="Proteomes" id="UP000008281"/>
    </source>
</evidence>
<evidence type="ECO:0008006" key="4">
    <source>
        <dbReference type="Google" id="ProtNLM"/>
    </source>
</evidence>
<dbReference type="RefSeq" id="XP_003096216.2">
    <property type="nucleotide sequence ID" value="XM_003096168.2"/>
</dbReference>
<dbReference type="eggNOG" id="ENOG502SG5B">
    <property type="taxonomic scope" value="Eukaryota"/>
</dbReference>
<feature type="chain" id="PRO_5003176943" description="CUB-like domain-containing protein" evidence="1">
    <location>
        <begin position="17"/>
        <end position="404"/>
    </location>
</feature>
<dbReference type="Pfam" id="PF03409">
    <property type="entry name" value="Glycoprotein"/>
    <property type="match status" value="1"/>
</dbReference>
<dbReference type="OrthoDB" id="5807757at2759"/>
<dbReference type="STRING" id="31234.E3N5W4"/>
<keyword evidence="1" id="KW-0732">Signal</keyword>
<dbReference type="KEGG" id="crq:GCK72_016346"/>
<organism evidence="3">
    <name type="scientific">Caenorhabditis remanei</name>
    <name type="common">Caenorhabditis vulgaris</name>
    <dbReference type="NCBI Taxonomy" id="31234"/>
    <lineage>
        <taxon>Eukaryota</taxon>
        <taxon>Metazoa</taxon>
        <taxon>Ecdysozoa</taxon>
        <taxon>Nematoda</taxon>
        <taxon>Chromadorea</taxon>
        <taxon>Rhabditida</taxon>
        <taxon>Rhabditina</taxon>
        <taxon>Rhabditomorpha</taxon>
        <taxon>Rhabditoidea</taxon>
        <taxon>Rhabditidae</taxon>
        <taxon>Peloderinae</taxon>
        <taxon>Caenorhabditis</taxon>
    </lineage>
</organism>
<sequence length="404" mass="44918">MLSILILFVLTDLAYSEPHIFYLNKYPSGVTYAFDAVEDGANLYLASYDDNKVLMNIKITTGGKTFSLDQLNDFNDDGSPKSIKISGGLDLSTTNIDSVTNKLTGYLHVTTRRQADDSNFHVYVIKTQHFISASSMKSTVVILNTQYLTYLDTNQPLKNSYVTQMDHSSNTNLYFQWGIPAANWTDVTNNVFFSNPINLKNDTFNARVFFNHVEPIQVGLDFWYFTVMGPINMIIENKYVNDLTYQTTGANTTGLVMTDYIFYEHTVNFQPDRTKTGSSGFIERSFPTVDVGYYMESGPALVSDYVRGTGPSDGTNWTPQQADKLTVNSSTPVPGTFYCQYFTFTGDLLPTTTTQTSTLAPTTTAQQTSMAVSTTTVATTTKESSDLLSMKIIILLSVVAAKFL</sequence>
<dbReference type="InterPro" id="IPR005071">
    <property type="entry name" value="Glycoprotein"/>
</dbReference>
<dbReference type="CTD" id="9808426"/>
<evidence type="ECO:0000313" key="2">
    <source>
        <dbReference type="EMBL" id="EFO87346.1"/>
    </source>
</evidence>
<dbReference type="GO" id="GO:0045087">
    <property type="term" value="P:innate immune response"/>
    <property type="evidence" value="ECO:0007669"/>
    <property type="project" value="TreeGrafter"/>
</dbReference>
<feature type="signal peptide" evidence="1">
    <location>
        <begin position="1"/>
        <end position="16"/>
    </location>
</feature>
<proteinExistence type="predicted"/>
<dbReference type="PANTHER" id="PTHR21733:SF7">
    <property type="entry name" value="CUB_2 DOMAIN-CONTAINING PROTEIN-RELATED"/>
    <property type="match status" value="1"/>
</dbReference>
<dbReference type="GeneID" id="9808426"/>
<accession>E3N5W4</accession>
<gene>
    <name evidence="2" type="ORF">CRE_31436</name>
</gene>
<dbReference type="HOGENOM" id="CLU_040349_1_0_1"/>
<keyword evidence="3" id="KW-1185">Reference proteome</keyword>
<evidence type="ECO:0000256" key="1">
    <source>
        <dbReference type="SAM" id="SignalP"/>
    </source>
</evidence>
<dbReference type="OMA" id="SEPHIFY"/>
<dbReference type="Proteomes" id="UP000008281">
    <property type="component" value="Unassembled WGS sequence"/>
</dbReference>
<name>E3N5W4_CAERE</name>
<dbReference type="PANTHER" id="PTHR21733">
    <property type="entry name" value="CUB_2 DOMAIN-CONTAINING PROTEIN-RELATED-RELATED"/>
    <property type="match status" value="1"/>
</dbReference>
<dbReference type="InParanoid" id="E3N5W4"/>
<reference evidence="2" key="1">
    <citation type="submission" date="2007-07" db="EMBL/GenBank/DDBJ databases">
        <title>PCAP assembly of the Caenorhabditis remanei genome.</title>
        <authorList>
            <consortium name="The Caenorhabditis remanei Sequencing Consortium"/>
            <person name="Wilson R.K."/>
        </authorList>
    </citation>
    <scope>NUCLEOTIDE SEQUENCE [LARGE SCALE GENOMIC DNA]</scope>
    <source>
        <strain evidence="2">PB4641</strain>
    </source>
</reference>